<sequence>MKKICLMVFLSISLLFLIFSSQVKARTEIYNILAKGSKWVLNVDGEVGILELLGGRGGRTRDGGWEMAMDIRWQNNPGTLKAWADGRNIEQRVVLNVQRKNGLKVTCEGYIAQETDKFMAGITKHPARPRDIKGAWYAIKKKSLTPRVVDTESPKTSIEVEGILVFTRGDRIKIRASAEDNVKVAKINIYVDGKLVKTCKAWECWYSEKLTQVGPHKCWAVAEDTSGNKGRSKTLEFMVHPTAKPGPALTTKIQPYHPNSQDKIKFIAKASHPSGVKSITIFINNRPVKTCNQNHCEYQGGPYPAGKLVWRVSAKSRDGGVTYGYDNTLEIKPLEIGKCSISGKVYGAGADAARVFFVILYGPNDLNLHRETKHFDANGRYRFTGLPNGRYLLVVDTRADIAIGPHPSRRVIECRGGPVSNVDFELK</sequence>
<protein>
    <submittedName>
        <fullName evidence="2">Secreted protein</fullName>
    </submittedName>
</protein>
<gene>
    <name evidence="2" type="ORF">HS1_001807</name>
</gene>
<feature type="chain" id="PRO_5031454500" evidence="1">
    <location>
        <begin position="26"/>
        <end position="427"/>
    </location>
</feature>
<reference evidence="2 3" key="1">
    <citation type="submission" date="2015-10" db="EMBL/GenBank/DDBJ databases">
        <title>Candidatus Desulfofervidus auxilii, a hydrogenotrophic sulfate-reducing bacterium involved in the thermophilic anaerobic oxidation of methane.</title>
        <authorList>
            <person name="Krukenberg V."/>
            <person name="Richter M."/>
            <person name="Wegener G."/>
        </authorList>
    </citation>
    <scope>NUCLEOTIDE SEQUENCE [LARGE SCALE GENOMIC DNA]</scope>
    <source>
        <strain evidence="2 3">HS1</strain>
    </source>
</reference>
<dbReference type="EMBL" id="CP013015">
    <property type="protein sequence ID" value="AMM41601.1"/>
    <property type="molecule type" value="Genomic_DNA"/>
</dbReference>
<dbReference type="AlphaFoldDB" id="A0A7U4QLN3"/>
<proteinExistence type="predicted"/>
<evidence type="ECO:0000256" key="1">
    <source>
        <dbReference type="SAM" id="SignalP"/>
    </source>
</evidence>
<dbReference type="SUPFAM" id="SSF117074">
    <property type="entry name" value="Hypothetical protein PA1324"/>
    <property type="match status" value="1"/>
</dbReference>
<evidence type="ECO:0000313" key="3">
    <source>
        <dbReference type="Proteomes" id="UP000070560"/>
    </source>
</evidence>
<keyword evidence="3" id="KW-1185">Reference proteome</keyword>
<keyword evidence="1" id="KW-0732">Signal</keyword>
<accession>A0A7U4QLN3</accession>
<dbReference type="InterPro" id="IPR013783">
    <property type="entry name" value="Ig-like_fold"/>
</dbReference>
<organism evidence="2 3">
    <name type="scientific">Desulfofervidus auxilii</name>
    <dbReference type="NCBI Taxonomy" id="1621989"/>
    <lineage>
        <taxon>Bacteria</taxon>
        <taxon>Pseudomonadati</taxon>
        <taxon>Thermodesulfobacteriota</taxon>
        <taxon>Candidatus Desulfofervidia</taxon>
        <taxon>Candidatus Desulfofervidales</taxon>
        <taxon>Candidatus Desulfofervidaceae</taxon>
        <taxon>Candidatus Desulfofervidus</taxon>
    </lineage>
</organism>
<dbReference type="Gene3D" id="2.60.40.10">
    <property type="entry name" value="Immunoglobulins"/>
    <property type="match status" value="1"/>
</dbReference>
<dbReference type="Proteomes" id="UP000070560">
    <property type="component" value="Chromosome"/>
</dbReference>
<dbReference type="KEGG" id="daw:HS1_001807"/>
<feature type="signal peptide" evidence="1">
    <location>
        <begin position="1"/>
        <end position="25"/>
    </location>
</feature>
<name>A0A7U4QLN3_DESA2</name>
<evidence type="ECO:0000313" key="2">
    <source>
        <dbReference type="EMBL" id="AMM41601.1"/>
    </source>
</evidence>
<dbReference type="RefSeq" id="WP_066064250.1">
    <property type="nucleotide sequence ID" value="NZ_CP013015.1"/>
</dbReference>
<dbReference type="Pfam" id="PF17957">
    <property type="entry name" value="Big_7"/>
    <property type="match status" value="1"/>
</dbReference>